<protein>
    <recommendedName>
        <fullName evidence="12">Major intrinsic protein</fullName>
    </recommendedName>
</protein>
<dbReference type="PANTHER" id="PTHR45665:SF9">
    <property type="entry name" value="AQUAPORIN-8"/>
    <property type="match status" value="1"/>
</dbReference>
<dbReference type="EMBL" id="BIFS01000002">
    <property type="protein sequence ID" value="GCE23853.1"/>
    <property type="molecule type" value="Genomic_DNA"/>
</dbReference>
<keyword evidence="6 9" id="KW-0472">Membrane</keyword>
<dbReference type="InterPro" id="IPR023271">
    <property type="entry name" value="Aquaporin-like"/>
</dbReference>
<evidence type="ECO:0000313" key="10">
    <source>
        <dbReference type="EMBL" id="GCE23853.1"/>
    </source>
</evidence>
<feature type="region of interest" description="Disordered" evidence="8">
    <location>
        <begin position="96"/>
        <end position="122"/>
    </location>
</feature>
<gene>
    <name evidence="10" type="ORF">KDK_76530</name>
</gene>
<accession>A0A402AXQ9</accession>
<dbReference type="InterPro" id="IPR000425">
    <property type="entry name" value="MIP"/>
</dbReference>
<keyword evidence="2 7" id="KW-0813">Transport</keyword>
<evidence type="ECO:0000256" key="9">
    <source>
        <dbReference type="SAM" id="Phobius"/>
    </source>
</evidence>
<evidence type="ECO:0000313" key="11">
    <source>
        <dbReference type="Proteomes" id="UP000287188"/>
    </source>
</evidence>
<proteinExistence type="inferred from homology"/>
<dbReference type="Proteomes" id="UP000287188">
    <property type="component" value="Unassembled WGS sequence"/>
</dbReference>
<dbReference type="PRINTS" id="PR00783">
    <property type="entry name" value="MINTRINSICP"/>
</dbReference>
<organism evidence="10 11">
    <name type="scientific">Dictyobacter kobayashii</name>
    <dbReference type="NCBI Taxonomy" id="2014872"/>
    <lineage>
        <taxon>Bacteria</taxon>
        <taxon>Bacillati</taxon>
        <taxon>Chloroflexota</taxon>
        <taxon>Ktedonobacteria</taxon>
        <taxon>Ktedonobacterales</taxon>
        <taxon>Dictyobacteraceae</taxon>
        <taxon>Dictyobacter</taxon>
    </lineage>
</organism>
<dbReference type="GO" id="GO:0019755">
    <property type="term" value="P:one-carbon compound transport"/>
    <property type="evidence" value="ECO:0007669"/>
    <property type="project" value="UniProtKB-ARBA"/>
</dbReference>
<evidence type="ECO:0000256" key="1">
    <source>
        <dbReference type="ARBA" id="ARBA00004127"/>
    </source>
</evidence>
<evidence type="ECO:0000256" key="5">
    <source>
        <dbReference type="ARBA" id="ARBA00022989"/>
    </source>
</evidence>
<dbReference type="SUPFAM" id="SSF81338">
    <property type="entry name" value="Aquaporin-like"/>
    <property type="match status" value="1"/>
</dbReference>
<evidence type="ECO:0000256" key="7">
    <source>
        <dbReference type="RuleBase" id="RU000477"/>
    </source>
</evidence>
<dbReference type="GO" id="GO:0012505">
    <property type="term" value="C:endomembrane system"/>
    <property type="evidence" value="ECO:0007669"/>
    <property type="project" value="UniProtKB-SubCell"/>
</dbReference>
<evidence type="ECO:0000256" key="4">
    <source>
        <dbReference type="ARBA" id="ARBA00022737"/>
    </source>
</evidence>
<dbReference type="Pfam" id="PF00230">
    <property type="entry name" value="MIP"/>
    <property type="match status" value="1"/>
</dbReference>
<keyword evidence="11" id="KW-1185">Reference proteome</keyword>
<evidence type="ECO:0000256" key="3">
    <source>
        <dbReference type="ARBA" id="ARBA00022692"/>
    </source>
</evidence>
<evidence type="ECO:0000256" key="2">
    <source>
        <dbReference type="ARBA" id="ARBA00022448"/>
    </source>
</evidence>
<comment type="caution">
    <text evidence="10">The sequence shown here is derived from an EMBL/GenBank/DDBJ whole genome shotgun (WGS) entry which is preliminary data.</text>
</comment>
<evidence type="ECO:0000256" key="8">
    <source>
        <dbReference type="SAM" id="MobiDB-lite"/>
    </source>
</evidence>
<dbReference type="GO" id="GO:0015250">
    <property type="term" value="F:water channel activity"/>
    <property type="evidence" value="ECO:0007669"/>
    <property type="project" value="TreeGrafter"/>
</dbReference>
<reference evidence="11" key="1">
    <citation type="submission" date="2018-12" db="EMBL/GenBank/DDBJ databases">
        <title>Tengunoibacter tsumagoiensis gen. nov., sp. nov., Dictyobacter kobayashii sp. nov., D. alpinus sp. nov., and D. joshuensis sp. nov. and description of Dictyobacteraceae fam. nov. within the order Ktedonobacterales isolated from Tengu-no-mugimeshi.</title>
        <authorList>
            <person name="Wang C.M."/>
            <person name="Zheng Y."/>
            <person name="Sakai Y."/>
            <person name="Toyoda A."/>
            <person name="Minakuchi Y."/>
            <person name="Abe K."/>
            <person name="Yokota A."/>
            <person name="Yabe S."/>
        </authorList>
    </citation>
    <scope>NUCLEOTIDE SEQUENCE [LARGE SCALE GENOMIC DNA]</scope>
    <source>
        <strain evidence="11">Uno11</strain>
    </source>
</reference>
<comment type="subcellular location">
    <subcellularLocation>
        <location evidence="1">Endomembrane system</location>
        <topology evidence="1">Multi-pass membrane protein</topology>
    </subcellularLocation>
</comment>
<dbReference type="GO" id="GO:0005737">
    <property type="term" value="C:cytoplasm"/>
    <property type="evidence" value="ECO:0007669"/>
    <property type="project" value="UniProtKB-ARBA"/>
</dbReference>
<keyword evidence="3 7" id="KW-0812">Transmembrane</keyword>
<evidence type="ECO:0008006" key="12">
    <source>
        <dbReference type="Google" id="ProtNLM"/>
    </source>
</evidence>
<keyword evidence="4" id="KW-0677">Repeat</keyword>
<feature type="transmembrane region" description="Helical" evidence="9">
    <location>
        <begin position="21"/>
        <end position="44"/>
    </location>
</feature>
<comment type="similarity">
    <text evidence="7">Belongs to the MIP/aquaporin (TC 1.A.8) family.</text>
</comment>
<dbReference type="GO" id="GO:0016020">
    <property type="term" value="C:membrane"/>
    <property type="evidence" value="ECO:0007669"/>
    <property type="project" value="InterPro"/>
</dbReference>
<dbReference type="PANTHER" id="PTHR45665">
    <property type="entry name" value="AQUAPORIN-8"/>
    <property type="match status" value="1"/>
</dbReference>
<dbReference type="Gene3D" id="1.20.1080.10">
    <property type="entry name" value="Glycerol uptake facilitator protein"/>
    <property type="match status" value="1"/>
</dbReference>
<dbReference type="AlphaFoldDB" id="A0A402AXQ9"/>
<keyword evidence="5 9" id="KW-1133">Transmembrane helix</keyword>
<sequence length="122" mass="13032">MTFFLLLAIYGTAVDSRTPRLGGFGIGLAVLVGILSGGVLTGAAMNPMLAFGPALVSGVWTNQFVYWVGPIVGAVLAACVYEYLILPPSEEAKDALEQDYGDEESVVPQQVKERNLARRQTL</sequence>
<name>A0A402AXQ9_9CHLR</name>
<feature type="transmembrane region" description="Helical" evidence="9">
    <location>
        <begin position="64"/>
        <end position="84"/>
    </location>
</feature>
<dbReference type="InterPro" id="IPR034294">
    <property type="entry name" value="Aquaporin_transptr"/>
</dbReference>
<evidence type="ECO:0000256" key="6">
    <source>
        <dbReference type="ARBA" id="ARBA00023136"/>
    </source>
</evidence>